<organism evidence="1 2">
    <name type="scientific">Bacteroides uniformis str. 3978 T3 ii</name>
    <dbReference type="NCBI Taxonomy" id="1339349"/>
    <lineage>
        <taxon>Bacteria</taxon>
        <taxon>Pseudomonadati</taxon>
        <taxon>Bacteroidota</taxon>
        <taxon>Bacteroidia</taxon>
        <taxon>Bacteroidales</taxon>
        <taxon>Bacteroidaceae</taxon>
        <taxon>Bacteroides</taxon>
    </lineage>
</organism>
<accession>A0A078S880</accession>
<dbReference type="Proteomes" id="UP000028013">
    <property type="component" value="Unassembled WGS sequence"/>
</dbReference>
<proteinExistence type="predicted"/>
<dbReference type="EMBL" id="JNHN01000076">
    <property type="protein sequence ID" value="KDS58202.1"/>
    <property type="molecule type" value="Genomic_DNA"/>
</dbReference>
<gene>
    <name evidence="1" type="ORF">M094_3725</name>
</gene>
<sequence>MMISTLEGKVTDFPFTTFTTKKQYKLNKIKNDFIVSLVLNVTKIAI</sequence>
<name>A0A078S880_BACUN</name>
<evidence type="ECO:0000313" key="1">
    <source>
        <dbReference type="EMBL" id="KDS58202.1"/>
    </source>
</evidence>
<comment type="caution">
    <text evidence="1">The sequence shown here is derived from an EMBL/GenBank/DDBJ whole genome shotgun (WGS) entry which is preliminary data.</text>
</comment>
<reference evidence="1 2" key="1">
    <citation type="submission" date="2014-04" db="EMBL/GenBank/DDBJ databases">
        <authorList>
            <person name="Sears C."/>
            <person name="Carroll K."/>
            <person name="Sack B.R."/>
            <person name="Qadri F."/>
            <person name="Myers L.L."/>
            <person name="Chung G.-T."/>
            <person name="Escheverria P."/>
            <person name="Fraser C.M."/>
            <person name="Sadzewicz L."/>
            <person name="Shefchek K.A."/>
            <person name="Tallon L."/>
            <person name="Das S.P."/>
            <person name="Daugherty S."/>
            <person name="Mongodin E.F."/>
        </authorList>
    </citation>
    <scope>NUCLEOTIDE SEQUENCE [LARGE SCALE GENOMIC DNA]</scope>
    <source>
        <strain evidence="1 2">3978 T3 ii</strain>
    </source>
</reference>
<dbReference type="AlphaFoldDB" id="A0A078S880"/>
<protein>
    <submittedName>
        <fullName evidence="1">Uncharacterized protein</fullName>
    </submittedName>
</protein>
<evidence type="ECO:0000313" key="2">
    <source>
        <dbReference type="Proteomes" id="UP000028013"/>
    </source>
</evidence>